<proteinExistence type="predicted"/>
<evidence type="ECO:0000256" key="1">
    <source>
        <dbReference type="ARBA" id="ARBA00022679"/>
    </source>
</evidence>
<sequence length="145" mass="16619">MITIQTASSNNYEQLAEIWFKASIIAHNFIAQSYWQQNILAMQTQYLPNAEVYVAIANKQPVGFIALKNNCLVAIFIDPNFQGKGIGTQLLHYAKQLKSELTLQVYQKNKQAVQFYLQQGFIIVNETVDETTQQLEYVLRWNAPS</sequence>
<dbReference type="RefSeq" id="WP_264434384.1">
    <property type="nucleotide sequence ID" value="NZ_CP081495.1"/>
</dbReference>
<dbReference type="PROSITE" id="PS51186">
    <property type="entry name" value="GNAT"/>
    <property type="match status" value="1"/>
</dbReference>
<dbReference type="InterPro" id="IPR016181">
    <property type="entry name" value="Acyl_CoA_acyltransferase"/>
</dbReference>
<accession>A0ABY6M027</accession>
<protein>
    <submittedName>
        <fullName evidence="4">GNAT family N-acetyltransferase</fullName>
        <ecNumber evidence="4">2.3.1.-</ecNumber>
    </submittedName>
</protein>
<dbReference type="EMBL" id="CP081495">
    <property type="protein sequence ID" value="UYW01908.1"/>
    <property type="molecule type" value="Genomic_DNA"/>
</dbReference>
<keyword evidence="1 4" id="KW-0808">Transferase</keyword>
<gene>
    <name evidence="4" type="ORF">K5I29_03050</name>
</gene>
<evidence type="ECO:0000313" key="4">
    <source>
        <dbReference type="EMBL" id="UYW01908.1"/>
    </source>
</evidence>
<organism evidence="4 5">
    <name type="scientific">Flavobacterium agricola</name>
    <dbReference type="NCBI Taxonomy" id="2870839"/>
    <lineage>
        <taxon>Bacteria</taxon>
        <taxon>Pseudomonadati</taxon>
        <taxon>Bacteroidota</taxon>
        <taxon>Flavobacteriia</taxon>
        <taxon>Flavobacteriales</taxon>
        <taxon>Flavobacteriaceae</taxon>
        <taxon>Flavobacterium</taxon>
    </lineage>
</organism>
<evidence type="ECO:0000313" key="5">
    <source>
        <dbReference type="Proteomes" id="UP001163328"/>
    </source>
</evidence>
<dbReference type="Proteomes" id="UP001163328">
    <property type="component" value="Chromosome"/>
</dbReference>
<keyword evidence="2 4" id="KW-0012">Acyltransferase</keyword>
<dbReference type="CDD" id="cd04301">
    <property type="entry name" value="NAT_SF"/>
    <property type="match status" value="1"/>
</dbReference>
<evidence type="ECO:0000256" key="2">
    <source>
        <dbReference type="ARBA" id="ARBA00023315"/>
    </source>
</evidence>
<feature type="domain" description="N-acetyltransferase" evidence="3">
    <location>
        <begin position="2"/>
        <end position="144"/>
    </location>
</feature>
<dbReference type="GO" id="GO:0016746">
    <property type="term" value="F:acyltransferase activity"/>
    <property type="evidence" value="ECO:0007669"/>
    <property type="project" value="UniProtKB-KW"/>
</dbReference>
<evidence type="ECO:0000259" key="3">
    <source>
        <dbReference type="PROSITE" id="PS51186"/>
    </source>
</evidence>
<dbReference type="PANTHER" id="PTHR43800">
    <property type="entry name" value="PEPTIDYL-LYSINE N-ACETYLTRANSFERASE YJAB"/>
    <property type="match status" value="1"/>
</dbReference>
<name>A0ABY6M027_9FLAO</name>
<dbReference type="SUPFAM" id="SSF55729">
    <property type="entry name" value="Acyl-CoA N-acyltransferases (Nat)"/>
    <property type="match status" value="1"/>
</dbReference>
<dbReference type="Gene3D" id="3.40.630.30">
    <property type="match status" value="1"/>
</dbReference>
<keyword evidence="5" id="KW-1185">Reference proteome</keyword>
<dbReference type="Pfam" id="PF13508">
    <property type="entry name" value="Acetyltransf_7"/>
    <property type="match status" value="1"/>
</dbReference>
<dbReference type="PANTHER" id="PTHR43800:SF1">
    <property type="entry name" value="PEPTIDYL-LYSINE N-ACETYLTRANSFERASE YJAB"/>
    <property type="match status" value="1"/>
</dbReference>
<reference evidence="4" key="1">
    <citation type="submission" date="2021-08" db="EMBL/GenBank/DDBJ databases">
        <title>Flavobacterium sp. strain CC-SYL302.</title>
        <authorList>
            <person name="Lin S.-Y."/>
            <person name="Lee T.-H."/>
            <person name="Young C.-C."/>
        </authorList>
    </citation>
    <scope>NUCLEOTIDE SEQUENCE</scope>
    <source>
        <strain evidence="4">CC-SYL302</strain>
    </source>
</reference>
<dbReference type="InterPro" id="IPR000182">
    <property type="entry name" value="GNAT_dom"/>
</dbReference>
<dbReference type="EC" id="2.3.1.-" evidence="4"/>